<evidence type="ECO:0000256" key="4">
    <source>
        <dbReference type="ARBA" id="ARBA00023002"/>
    </source>
</evidence>
<gene>
    <name evidence="6" type="ORF">HGA05_26850</name>
</gene>
<protein>
    <submittedName>
        <fullName evidence="6">Nitronate monooxygenase</fullName>
    </submittedName>
</protein>
<keyword evidence="2" id="KW-0285">Flavoprotein</keyword>
<evidence type="ECO:0000256" key="1">
    <source>
        <dbReference type="ARBA" id="ARBA00009881"/>
    </source>
</evidence>
<keyword evidence="4" id="KW-0560">Oxidoreductase</keyword>
<evidence type="ECO:0000313" key="6">
    <source>
        <dbReference type="EMBL" id="NKY05179.1"/>
    </source>
</evidence>
<dbReference type="Gene3D" id="3.20.20.70">
    <property type="entry name" value="Aldolase class I"/>
    <property type="match status" value="1"/>
</dbReference>
<dbReference type="Pfam" id="PF03060">
    <property type="entry name" value="NMO"/>
    <property type="match status" value="1"/>
</dbReference>
<dbReference type="AlphaFoldDB" id="A0A846WU29"/>
<keyword evidence="5 6" id="KW-0503">Monooxygenase</keyword>
<dbReference type="CDD" id="cd04730">
    <property type="entry name" value="NPD_like"/>
    <property type="match status" value="1"/>
</dbReference>
<evidence type="ECO:0000256" key="3">
    <source>
        <dbReference type="ARBA" id="ARBA00022643"/>
    </source>
</evidence>
<dbReference type="EMBL" id="JAAXPC010000030">
    <property type="protein sequence ID" value="NKY05179.1"/>
    <property type="molecule type" value="Genomic_DNA"/>
</dbReference>
<organism evidence="6 7">
    <name type="scientific">Gordonia polyisoprenivorans</name>
    <dbReference type="NCBI Taxonomy" id="84595"/>
    <lineage>
        <taxon>Bacteria</taxon>
        <taxon>Bacillati</taxon>
        <taxon>Actinomycetota</taxon>
        <taxon>Actinomycetes</taxon>
        <taxon>Mycobacteriales</taxon>
        <taxon>Gordoniaceae</taxon>
        <taxon>Gordonia</taxon>
    </lineage>
</organism>
<sequence length="313" mass="32855">MDQVRIPAQYRSRLTLPLIVAPMTGVSSIDLVVAACRVGVIGSFPVHLSSSVDALRDDLDRLADELDPGCAPFAPNLVVHPSNQQLPDELSALMDHHIEMVIASVGAPDAIIEPCREAGIRVLSDVASIRHAHRAAKAGVDGLILLSAGAGGQTGWANPFAFVRAVRQFFDGTIVLAGGIADGVALRAARTLGADLGYMGTRFIAAAESAAPVDYRQAVVDASMDDVVRSDVVGGIPASLLRAWLTTHQSAGPTTDGFDHRRLKTNSGAWSAGHAVGQVESVETVATLVERIADEYFDDSNDGEGGIDRCSLT</sequence>
<dbReference type="SUPFAM" id="SSF51412">
    <property type="entry name" value="Inosine monophosphate dehydrogenase (IMPDH)"/>
    <property type="match status" value="1"/>
</dbReference>
<comment type="caution">
    <text evidence="6">The sequence shown here is derived from an EMBL/GenBank/DDBJ whole genome shotgun (WGS) entry which is preliminary data.</text>
</comment>
<evidence type="ECO:0000313" key="7">
    <source>
        <dbReference type="Proteomes" id="UP000563898"/>
    </source>
</evidence>
<comment type="similarity">
    <text evidence="1">Belongs to the nitronate monooxygenase family. NMO class I subfamily.</text>
</comment>
<dbReference type="PANTHER" id="PTHR42747:SF4">
    <property type="entry name" value="BLR1330 PROTEIN"/>
    <property type="match status" value="1"/>
</dbReference>
<dbReference type="InterPro" id="IPR004136">
    <property type="entry name" value="NMO"/>
</dbReference>
<accession>A0A846WU29</accession>
<dbReference type="Proteomes" id="UP000563898">
    <property type="component" value="Unassembled WGS sequence"/>
</dbReference>
<dbReference type="RefSeq" id="WP_006370747.1">
    <property type="nucleotide sequence ID" value="NZ_JAAXPC010000030.1"/>
</dbReference>
<evidence type="ECO:0000256" key="2">
    <source>
        <dbReference type="ARBA" id="ARBA00022630"/>
    </source>
</evidence>
<dbReference type="GO" id="GO:0018580">
    <property type="term" value="F:nitronate monooxygenase activity"/>
    <property type="evidence" value="ECO:0007669"/>
    <property type="project" value="InterPro"/>
</dbReference>
<dbReference type="InterPro" id="IPR013785">
    <property type="entry name" value="Aldolase_TIM"/>
</dbReference>
<keyword evidence="3" id="KW-0288">FMN</keyword>
<dbReference type="PANTHER" id="PTHR42747">
    <property type="entry name" value="NITRONATE MONOOXYGENASE-RELATED"/>
    <property type="match status" value="1"/>
</dbReference>
<name>A0A846WU29_9ACTN</name>
<evidence type="ECO:0000256" key="5">
    <source>
        <dbReference type="ARBA" id="ARBA00023033"/>
    </source>
</evidence>
<reference evidence="6 7" key="1">
    <citation type="submission" date="2020-04" db="EMBL/GenBank/DDBJ databases">
        <title>MicrobeNet Type strains.</title>
        <authorList>
            <person name="Nicholson A.C."/>
        </authorList>
    </citation>
    <scope>NUCLEOTIDE SEQUENCE [LARGE SCALE GENOMIC DNA]</scope>
    <source>
        <strain evidence="6 7">ATCC BAA-14</strain>
    </source>
</reference>
<proteinExistence type="inferred from homology"/>